<dbReference type="PANTHER" id="PTHR42923">
    <property type="entry name" value="PROTOPORPHYRINOGEN OXIDASE"/>
    <property type="match status" value="1"/>
</dbReference>
<dbReference type="Gene3D" id="3.50.50.60">
    <property type="entry name" value="FAD/NAD(P)-binding domain"/>
    <property type="match status" value="1"/>
</dbReference>
<evidence type="ECO:0000313" key="3">
    <source>
        <dbReference type="Proteomes" id="UP000282656"/>
    </source>
</evidence>
<sequence length="506" mass="57059">MPCWLHTTQPVESLWAPGLMNIMEPVSPRKKIAIIGGGISGLFVAYLLKGRGWQVDVYEKAIQVGGNCHTVSMKVPRVSGGDNGILRWADMGVNDFNEPMYAEVYELMQALGVETPPLEDTASFFTADGNIVYTLDGGYETPMPIGFAKQLARFKGLATDVLHSSSYKGWTLRQFLKYPDFEFTNEFIQYCIFARANAMYFADDRDVGNMPVQSVMHYYVLQEGYGTNVPVKRRYIRGGSSAWAKKLCDASGAQVYTDRKVVSVNPLKGDAPEVVWREGSAQGSDTYTHVVFACHANQAADVLEPVLGDKEHGAAFVDMRRMLRSIKYTQTRAYAHLDASVLPRKEAWRTYNVRIRARGETPKPYSMTYVINRHQADAGNPHDDFLDCEQFFVSLAPDRKLDPSKILKDEHGKPLTRTFQHNVVDFHCIQAQQDLWGDEDNRIQGQAHLYFTGGWTVGAGLHIECWESAKQVVRLLSETARSSAQMTYEDSPSGRYEPEYIRRLVR</sequence>
<accession>A0A3A8QKS7</accession>
<dbReference type="GO" id="GO:0016491">
    <property type="term" value="F:oxidoreductase activity"/>
    <property type="evidence" value="ECO:0007669"/>
    <property type="project" value="InterPro"/>
</dbReference>
<dbReference type="Pfam" id="PF01593">
    <property type="entry name" value="Amino_oxidase"/>
    <property type="match status" value="1"/>
</dbReference>
<dbReference type="PANTHER" id="PTHR42923:SF17">
    <property type="entry name" value="AMINE OXIDASE DOMAIN-CONTAINING PROTEIN"/>
    <property type="match status" value="1"/>
</dbReference>
<proteinExistence type="predicted"/>
<feature type="domain" description="Amine oxidase" evidence="1">
    <location>
        <begin position="39"/>
        <end position="309"/>
    </location>
</feature>
<evidence type="ECO:0000259" key="1">
    <source>
        <dbReference type="Pfam" id="PF01593"/>
    </source>
</evidence>
<reference evidence="3" key="1">
    <citation type="submission" date="2018-09" db="EMBL/GenBank/DDBJ databases">
        <authorList>
            <person name="Livingstone P.G."/>
            <person name="Whitworth D.E."/>
        </authorList>
    </citation>
    <scope>NUCLEOTIDE SEQUENCE [LARGE SCALE GENOMIC DNA]</scope>
    <source>
        <strain evidence="3">AB047A</strain>
    </source>
</reference>
<dbReference type="PRINTS" id="PR00419">
    <property type="entry name" value="ADXRDTASE"/>
</dbReference>
<dbReference type="AlphaFoldDB" id="A0A3A8QKS7"/>
<dbReference type="SUPFAM" id="SSF51905">
    <property type="entry name" value="FAD/NAD(P)-binding domain"/>
    <property type="match status" value="1"/>
</dbReference>
<comment type="caution">
    <text evidence="2">The sequence shown here is derived from an EMBL/GenBank/DDBJ whole genome shotgun (WGS) entry which is preliminary data.</text>
</comment>
<gene>
    <name evidence="2" type="ORF">D7X96_26975</name>
</gene>
<dbReference type="InterPro" id="IPR036188">
    <property type="entry name" value="FAD/NAD-bd_sf"/>
</dbReference>
<dbReference type="Proteomes" id="UP000282656">
    <property type="component" value="Unassembled WGS sequence"/>
</dbReference>
<evidence type="ECO:0000313" key="2">
    <source>
        <dbReference type="EMBL" id="RKH63784.1"/>
    </source>
</evidence>
<name>A0A3A8QKS7_9BACT</name>
<dbReference type="InterPro" id="IPR050464">
    <property type="entry name" value="Zeta_carotene_desat/Oxidored"/>
</dbReference>
<dbReference type="EMBL" id="RAWM01000092">
    <property type="protein sequence ID" value="RKH63784.1"/>
    <property type="molecule type" value="Genomic_DNA"/>
</dbReference>
<protein>
    <submittedName>
        <fullName evidence="2">FAD-dependent oxidoreductase</fullName>
    </submittedName>
</protein>
<dbReference type="InterPro" id="IPR002937">
    <property type="entry name" value="Amino_oxidase"/>
</dbReference>
<keyword evidence="3" id="KW-1185">Reference proteome</keyword>
<organism evidence="2 3">
    <name type="scientific">Corallococcus interemptor</name>
    <dbReference type="NCBI Taxonomy" id="2316720"/>
    <lineage>
        <taxon>Bacteria</taxon>
        <taxon>Pseudomonadati</taxon>
        <taxon>Myxococcota</taxon>
        <taxon>Myxococcia</taxon>
        <taxon>Myxococcales</taxon>
        <taxon>Cystobacterineae</taxon>
        <taxon>Myxococcaceae</taxon>
        <taxon>Corallococcus</taxon>
    </lineage>
</organism>